<feature type="compositionally biased region" description="Low complexity" evidence="3">
    <location>
        <begin position="793"/>
        <end position="808"/>
    </location>
</feature>
<dbReference type="PANTHER" id="PTHR48014">
    <property type="entry name" value="SERINE/THREONINE-PROTEIN KINASE FRAY2"/>
    <property type="match status" value="1"/>
</dbReference>
<dbReference type="SUPFAM" id="SSF56112">
    <property type="entry name" value="Protein kinase-like (PK-like)"/>
    <property type="match status" value="1"/>
</dbReference>
<dbReference type="Proteomes" id="UP000612746">
    <property type="component" value="Unassembled WGS sequence"/>
</dbReference>
<dbReference type="InterPro" id="IPR011009">
    <property type="entry name" value="Kinase-like_dom_sf"/>
</dbReference>
<evidence type="ECO:0000259" key="4">
    <source>
        <dbReference type="PROSITE" id="PS50011"/>
    </source>
</evidence>
<feature type="compositionally biased region" description="Polar residues" evidence="3">
    <location>
        <begin position="930"/>
        <end position="946"/>
    </location>
</feature>
<feature type="compositionally biased region" description="Low complexity" evidence="3">
    <location>
        <begin position="475"/>
        <end position="485"/>
    </location>
</feature>
<keyword evidence="2" id="KW-0067">ATP-binding</keyword>
<feature type="compositionally biased region" description="Polar residues" evidence="3">
    <location>
        <begin position="622"/>
        <end position="637"/>
    </location>
</feature>
<dbReference type="SMART" id="SM00220">
    <property type="entry name" value="S_TKc"/>
    <property type="match status" value="1"/>
</dbReference>
<feature type="region of interest" description="Disordered" evidence="3">
    <location>
        <begin position="1"/>
        <end position="51"/>
    </location>
</feature>
<feature type="compositionally biased region" description="Polar residues" evidence="3">
    <location>
        <begin position="512"/>
        <end position="522"/>
    </location>
</feature>
<feature type="region of interest" description="Disordered" evidence="3">
    <location>
        <begin position="418"/>
        <end position="528"/>
    </location>
</feature>
<comment type="caution">
    <text evidence="5">The sequence shown here is derived from an EMBL/GenBank/DDBJ whole genome shotgun (WGS) entry which is preliminary data.</text>
</comment>
<dbReference type="PROSITE" id="PS50011">
    <property type="entry name" value="PROTEIN_KINASE_DOM"/>
    <property type="match status" value="1"/>
</dbReference>
<sequence>MSSNFPTISRTSSNHSAISVSPSGEEPPSITSPASGSSPMSATPSSGISANHTRLNRSATQVKSPAHNPHHSKRTFSMSDTLNLAKLPSNMHLQENGQGAMNSPMSSSLAANFHQLSDGSWSNRVEDFEIRKPIGYGSSAVVYSAIYKPFNKRIAIKIIDLDLFERNQIDELRPLFIFCPLQRETALMALSKHPNVLRVYGSFVNGSKLYIVTPYLSGGSCLDIMKTAFPDGFDEVSIATVLKQALEGLIYLHKNGHIHRDVKAGNLLMDDDGSVLLADFGVSSSLVENGESGLRKTFVGTPCWMAPEVMEQAGYDYKADIWSFGITAIELATGHAPFAKFPPMKVLMMTLSNDPPTLIREHAKRKYSKQFKEMIDLCLNKDPAKRPSAEKLLQHSFFKQAKKKDYLVKTLLASLPPLDQRPHRKVPQKHHSITRTTQWDFDGEEAEEPEESTTGEETEKVNPPTSSVTFAVDHPPSQSSTPASSAGGGKKHISFGDAVVKSPSPAPSPSSNHVTTISTQNPELVVPTAIAPRKSRFVIEDSNSEYNPASPFNIQTSQSPSSASPDPKEPSGGGLYSAGSSASSSHQMLVGLGMTSGSSVSPNPAASNASTSETEVKKGRFSVNQTHRAGTPTNDVNSDTDRTISRSGSQDNLEPKDRKSRFEIQHNQQQQQQQQQPAGASPQQVRFETIPLSRENSTSQHSIHRDSPSGKISRFSVEPTREIGRATSRDNSKDREGHTSDTASSTASVPLECRKKGRFELTGGSSTPLSTTSLPHGERPDKIDTLYHESAHSSLSVSPSTSPSSSLSRGQAPRLTEQASAHILTSHLEALLKQNETQRMILNDLVGGMGGGPSNPNMSRSRAGSESRRAPFPIMEPMEPKSLSSSTDVLTGMDQLQQKMQAILRDNESLHRENDNLRRELERLRRSANATVINTASGPSTMSLNVPTAKPSDHADHSE</sequence>
<feature type="compositionally biased region" description="Polar residues" evidence="3">
    <location>
        <begin position="544"/>
        <end position="564"/>
    </location>
</feature>
<feature type="binding site" evidence="2">
    <location>
        <position position="157"/>
    </location>
    <ligand>
        <name>ATP</name>
        <dbReference type="ChEBI" id="CHEBI:30616"/>
    </ligand>
</feature>
<dbReference type="Gene3D" id="3.30.200.20">
    <property type="entry name" value="Phosphorylase Kinase, domain 1"/>
    <property type="match status" value="1"/>
</dbReference>
<feature type="compositionally biased region" description="Polar residues" evidence="3">
    <location>
        <begin position="677"/>
        <end position="686"/>
    </location>
</feature>
<feature type="compositionally biased region" description="Low complexity" evidence="3">
    <location>
        <begin position="761"/>
        <end position="775"/>
    </location>
</feature>
<feature type="compositionally biased region" description="Basic and acidic residues" evidence="3">
    <location>
        <begin position="719"/>
        <end position="739"/>
    </location>
</feature>
<feature type="compositionally biased region" description="Polar residues" evidence="3">
    <location>
        <begin position="1"/>
        <end position="22"/>
    </location>
</feature>
<feature type="region of interest" description="Disordered" evidence="3">
    <location>
        <begin position="851"/>
        <end position="886"/>
    </location>
</feature>
<dbReference type="FunFam" id="1.10.510.10:FF:000947">
    <property type="entry name" value="serine/threonine-protein kinase OSR1"/>
    <property type="match status" value="1"/>
</dbReference>
<feature type="compositionally biased region" description="Low complexity" evidence="3">
    <location>
        <begin position="598"/>
        <end position="613"/>
    </location>
</feature>
<dbReference type="GO" id="GO:0005524">
    <property type="term" value="F:ATP binding"/>
    <property type="evidence" value="ECO:0007669"/>
    <property type="project" value="UniProtKB-UniRule"/>
</dbReference>
<dbReference type="PROSITE" id="PS00107">
    <property type="entry name" value="PROTEIN_KINASE_ATP"/>
    <property type="match status" value="1"/>
</dbReference>
<gene>
    <name evidence="5" type="ORF">INT44_000683</name>
</gene>
<dbReference type="Pfam" id="PF00069">
    <property type="entry name" value="Pkinase"/>
    <property type="match status" value="1"/>
</dbReference>
<dbReference type="GO" id="GO:0043539">
    <property type="term" value="F:protein serine/threonine kinase activator activity"/>
    <property type="evidence" value="ECO:0007669"/>
    <property type="project" value="InterPro"/>
</dbReference>
<dbReference type="GO" id="GO:0004672">
    <property type="term" value="F:protein kinase activity"/>
    <property type="evidence" value="ECO:0007669"/>
    <property type="project" value="InterPro"/>
</dbReference>
<evidence type="ECO:0000256" key="3">
    <source>
        <dbReference type="SAM" id="MobiDB-lite"/>
    </source>
</evidence>
<comment type="similarity">
    <text evidence="1">Belongs to the protein kinase superfamily. STE Ser/Thr protein kinase family. STE20 subfamily.</text>
</comment>
<dbReference type="AlphaFoldDB" id="A0A8H7QA15"/>
<dbReference type="InterPro" id="IPR017441">
    <property type="entry name" value="Protein_kinase_ATP_BS"/>
</dbReference>
<dbReference type="InterPro" id="IPR000719">
    <property type="entry name" value="Prot_kinase_dom"/>
</dbReference>
<feature type="domain" description="Protein kinase" evidence="4">
    <location>
        <begin position="128"/>
        <end position="398"/>
    </location>
</feature>
<feature type="compositionally biased region" description="Low complexity" evidence="3">
    <location>
        <begin position="27"/>
        <end position="49"/>
    </location>
</feature>
<organism evidence="5 6">
    <name type="scientific">Umbelopsis vinacea</name>
    <dbReference type="NCBI Taxonomy" id="44442"/>
    <lineage>
        <taxon>Eukaryota</taxon>
        <taxon>Fungi</taxon>
        <taxon>Fungi incertae sedis</taxon>
        <taxon>Mucoromycota</taxon>
        <taxon>Mucoromycotina</taxon>
        <taxon>Umbelopsidomycetes</taxon>
        <taxon>Umbelopsidales</taxon>
        <taxon>Umbelopsidaceae</taxon>
        <taxon>Umbelopsis</taxon>
    </lineage>
</organism>
<feature type="compositionally biased region" description="Acidic residues" evidence="3">
    <location>
        <begin position="441"/>
        <end position="456"/>
    </location>
</feature>
<feature type="compositionally biased region" description="Basic residues" evidence="3">
    <location>
        <begin position="422"/>
        <end position="433"/>
    </location>
</feature>
<dbReference type="InterPro" id="IPR047173">
    <property type="entry name" value="STRAD_A/B-like"/>
</dbReference>
<accession>A0A8H7QA15</accession>
<feature type="compositionally biased region" description="Basic and acidic residues" evidence="3">
    <location>
        <begin position="776"/>
        <end position="791"/>
    </location>
</feature>
<evidence type="ECO:0000313" key="6">
    <source>
        <dbReference type="Proteomes" id="UP000612746"/>
    </source>
</evidence>
<keyword evidence="6" id="KW-1185">Reference proteome</keyword>
<protein>
    <recommendedName>
        <fullName evidence="4">Protein kinase domain-containing protein</fullName>
    </recommendedName>
</protein>
<dbReference type="OrthoDB" id="248923at2759"/>
<dbReference type="PANTHER" id="PTHR48014:SF21">
    <property type="entry name" value="SERINE_THREONINE-PROTEIN KINASE FRAY2"/>
    <property type="match status" value="1"/>
</dbReference>
<evidence type="ECO:0000256" key="2">
    <source>
        <dbReference type="PROSITE-ProRule" id="PRU10141"/>
    </source>
</evidence>
<reference evidence="5" key="1">
    <citation type="submission" date="2020-12" db="EMBL/GenBank/DDBJ databases">
        <title>Metabolic potential, ecology and presence of endohyphal bacteria is reflected in genomic diversity of Mucoromycotina.</title>
        <authorList>
            <person name="Muszewska A."/>
            <person name="Okrasinska A."/>
            <person name="Steczkiewicz K."/>
            <person name="Drgas O."/>
            <person name="Orlowska M."/>
            <person name="Perlinska-Lenart U."/>
            <person name="Aleksandrzak-Piekarczyk T."/>
            <person name="Szatraj K."/>
            <person name="Zielenkiewicz U."/>
            <person name="Pilsyk S."/>
            <person name="Malc E."/>
            <person name="Mieczkowski P."/>
            <person name="Kruszewska J.S."/>
            <person name="Biernat P."/>
            <person name="Pawlowska J."/>
        </authorList>
    </citation>
    <scope>NUCLEOTIDE SEQUENCE</scope>
    <source>
        <strain evidence="5">WA0000051536</strain>
    </source>
</reference>
<keyword evidence="2" id="KW-0547">Nucleotide-binding</keyword>
<dbReference type="EMBL" id="JAEPRA010000002">
    <property type="protein sequence ID" value="KAG2187933.1"/>
    <property type="molecule type" value="Genomic_DNA"/>
</dbReference>
<proteinExistence type="inferred from homology"/>
<name>A0A8H7QA15_9FUNG</name>
<feature type="region of interest" description="Disordered" evidence="3">
    <location>
        <begin position="541"/>
        <end position="815"/>
    </location>
</feature>
<evidence type="ECO:0000256" key="1">
    <source>
        <dbReference type="ARBA" id="ARBA00008874"/>
    </source>
</evidence>
<dbReference type="Gene3D" id="1.10.510.10">
    <property type="entry name" value="Transferase(Phosphotransferase) domain 1"/>
    <property type="match status" value="1"/>
</dbReference>
<feature type="compositionally biased region" description="Basic and acidic residues" evidence="3">
    <location>
        <begin position="653"/>
        <end position="664"/>
    </location>
</feature>
<feature type="region of interest" description="Disordered" evidence="3">
    <location>
        <begin position="930"/>
        <end position="959"/>
    </location>
</feature>
<evidence type="ECO:0000313" key="5">
    <source>
        <dbReference type="EMBL" id="KAG2187933.1"/>
    </source>
</evidence>